<protein>
    <recommendedName>
        <fullName evidence="6">Probable purine permease</fullName>
    </recommendedName>
</protein>
<organism evidence="8">
    <name type="scientific">Nicotiana undulata</name>
    <dbReference type="NCBI Taxonomy" id="118713"/>
    <lineage>
        <taxon>Eukaryota</taxon>
        <taxon>Viridiplantae</taxon>
        <taxon>Streptophyta</taxon>
        <taxon>Embryophyta</taxon>
        <taxon>Tracheophyta</taxon>
        <taxon>Spermatophyta</taxon>
        <taxon>Magnoliopsida</taxon>
        <taxon>eudicotyledons</taxon>
        <taxon>Gunneridae</taxon>
        <taxon>Pentapetalae</taxon>
        <taxon>asterids</taxon>
        <taxon>lamiids</taxon>
        <taxon>Solanales</taxon>
        <taxon>Solanaceae</taxon>
        <taxon>Nicotianoideae</taxon>
        <taxon>Nicotianeae</taxon>
        <taxon>Nicotiana</taxon>
    </lineage>
</organism>
<dbReference type="GO" id="GO:0016020">
    <property type="term" value="C:membrane"/>
    <property type="evidence" value="ECO:0007669"/>
    <property type="project" value="UniProtKB-SubCell"/>
</dbReference>
<evidence type="ECO:0000256" key="4">
    <source>
        <dbReference type="ARBA" id="ARBA00022989"/>
    </source>
</evidence>
<feature type="transmembrane region" description="Helical" evidence="6">
    <location>
        <begin position="210"/>
        <end position="233"/>
    </location>
</feature>
<keyword evidence="7" id="KW-0732">Signal</keyword>
<evidence type="ECO:0000256" key="6">
    <source>
        <dbReference type="RuleBase" id="RU368015"/>
    </source>
</evidence>
<comment type="subcellular location">
    <subcellularLocation>
        <location evidence="6">Membrane</location>
        <topology evidence="6">Multi-pass membrane protein</topology>
    </subcellularLocation>
</comment>
<feature type="chain" id="PRO_5031359980" description="Probable purine permease" evidence="7">
    <location>
        <begin position="29"/>
        <end position="352"/>
    </location>
</feature>
<keyword evidence="4 6" id="KW-1133">Transmembrane helix</keyword>
<reference evidence="8" key="1">
    <citation type="submission" date="2018-01" db="EMBL/GenBank/DDBJ databases">
        <authorList>
            <person name="Wen L."/>
            <person name="Yang A."/>
        </authorList>
    </citation>
    <scope>NUCLEOTIDE SEQUENCE</scope>
</reference>
<feature type="transmembrane region" description="Helical" evidence="6">
    <location>
        <begin position="284"/>
        <end position="302"/>
    </location>
</feature>
<dbReference type="AlphaFoldDB" id="A0A7R6N3K5"/>
<proteinExistence type="evidence at transcript level"/>
<evidence type="ECO:0000256" key="3">
    <source>
        <dbReference type="ARBA" id="ARBA00022692"/>
    </source>
</evidence>
<dbReference type="EMBL" id="MG875089">
    <property type="protein sequence ID" value="AYQ58116.1"/>
    <property type="molecule type" value="mRNA"/>
</dbReference>
<feature type="transmembrane region" description="Helical" evidence="6">
    <location>
        <begin position="253"/>
        <end position="277"/>
    </location>
</feature>
<feature type="transmembrane region" description="Helical" evidence="6">
    <location>
        <begin position="174"/>
        <end position="198"/>
    </location>
</feature>
<keyword evidence="5 6" id="KW-0472">Membrane</keyword>
<evidence type="ECO:0000256" key="7">
    <source>
        <dbReference type="SAM" id="SignalP"/>
    </source>
</evidence>
<dbReference type="InterPro" id="IPR030182">
    <property type="entry name" value="PUP_plant"/>
</dbReference>
<dbReference type="Pfam" id="PF16913">
    <property type="entry name" value="PUNUT"/>
    <property type="match status" value="1"/>
</dbReference>
<dbReference type="PANTHER" id="PTHR31376">
    <property type="entry name" value="OS09G0467300 PROTEIN-RELATED"/>
    <property type="match status" value="1"/>
</dbReference>
<feature type="transmembrane region" description="Helical" evidence="6">
    <location>
        <begin position="308"/>
        <end position="327"/>
    </location>
</feature>
<feature type="signal peptide" evidence="7">
    <location>
        <begin position="1"/>
        <end position="28"/>
    </location>
</feature>
<gene>
    <name evidence="8" type="primary">NUP1</name>
</gene>
<dbReference type="GO" id="GO:0005345">
    <property type="term" value="F:purine nucleobase transmembrane transporter activity"/>
    <property type="evidence" value="ECO:0007669"/>
    <property type="project" value="UniProtKB-UniRule"/>
</dbReference>
<keyword evidence="2 6" id="KW-0813">Transport</keyword>
<feature type="transmembrane region" description="Helical" evidence="6">
    <location>
        <begin position="44"/>
        <end position="67"/>
    </location>
</feature>
<name>A0A7R6N3K5_9SOLA</name>
<dbReference type="PANTHER" id="PTHR31376:SF1">
    <property type="entry name" value="PURINE PERMEASE 2"/>
    <property type="match status" value="1"/>
</dbReference>
<sequence>MEHPGLSTTMRRILLLMSCLLLAVGVCGGPLMMRLYYVEGGSRIWLSSWLQTGGWPLTLIPLAFLYYYRRKTEASNAKFYLVTPRIFIASFVIGIATGLDDFLYSWGGSKLPVSTSSLLLAAQLAFTAVGAYFIVKLKLSPFSINAVVLLTVGAVLLGIRANGDRPEGVTSKQYIIGFMMTLLAAALYGVILPCIELIYMKAKQAITATLVLEIQMIMSFAATAFCTVGMIVNKDFQAMSREAKQFNLGEAKYYTIIVCTAAIWECFFVGIIGVIYCSSSLMSGVMIAVLLPVTEVLAVIFFKENFSGEKGLALFLSLWGFVSYFYGEFRQTKKQKNTSPEAEMTTTHTESV</sequence>
<keyword evidence="3 6" id="KW-0812">Transmembrane</keyword>
<evidence type="ECO:0000256" key="2">
    <source>
        <dbReference type="ARBA" id="ARBA00022448"/>
    </source>
</evidence>
<accession>A0A7R6N3K5</accession>
<evidence type="ECO:0000313" key="8">
    <source>
        <dbReference type="EMBL" id="AYQ58116.1"/>
    </source>
</evidence>
<comment type="caution">
    <text evidence="6">Lacks conserved residue(s) required for the propagation of feature annotation.</text>
</comment>
<feature type="transmembrane region" description="Helical" evidence="6">
    <location>
        <begin position="79"/>
        <end position="99"/>
    </location>
</feature>
<dbReference type="GO" id="GO:0015211">
    <property type="term" value="F:purine nucleoside transmembrane transporter activity"/>
    <property type="evidence" value="ECO:0007669"/>
    <property type="project" value="UniProtKB-UniRule"/>
</dbReference>
<evidence type="ECO:0000256" key="5">
    <source>
        <dbReference type="ARBA" id="ARBA00023136"/>
    </source>
</evidence>
<comment type="similarity">
    <text evidence="1 6">Belongs to the purine permeases (TC 2.A.7.14) family.</text>
</comment>
<evidence type="ECO:0000256" key="1">
    <source>
        <dbReference type="ARBA" id="ARBA00006213"/>
    </source>
</evidence>
<feature type="transmembrane region" description="Helical" evidence="6">
    <location>
        <begin position="142"/>
        <end position="162"/>
    </location>
</feature>
<feature type="transmembrane region" description="Helical" evidence="6">
    <location>
        <begin position="111"/>
        <end position="135"/>
    </location>
</feature>